<dbReference type="EMBL" id="AGRW01000051">
    <property type="protein sequence ID" value="EIC01249.1"/>
    <property type="molecule type" value="Genomic_DNA"/>
</dbReference>
<dbReference type="OrthoDB" id="355912at2"/>
<proteinExistence type="predicted"/>
<feature type="chain" id="PRO_5003608844" description="Alginate export domain-containing protein" evidence="1">
    <location>
        <begin position="20"/>
        <end position="547"/>
    </location>
</feature>
<dbReference type="STRING" id="907348.TresaDRAFT_0386"/>
<dbReference type="AlphaFoldDB" id="H7EMG4"/>
<name>H7EMG4_9SPIR</name>
<dbReference type="RefSeq" id="WP_002705493.1">
    <property type="nucleotide sequence ID" value="NZ_AGRW01000051.1"/>
</dbReference>
<reference evidence="2 3" key="1">
    <citation type="submission" date="2011-09" db="EMBL/GenBank/DDBJ databases">
        <title>The draft genome of Treponema saccharophilum DSM 2985.</title>
        <authorList>
            <consortium name="US DOE Joint Genome Institute (JGI-PGF)"/>
            <person name="Lucas S."/>
            <person name="Copeland A."/>
            <person name="Lapidus A."/>
            <person name="Glavina del Rio T."/>
            <person name="Dalin E."/>
            <person name="Tice H."/>
            <person name="Bruce D."/>
            <person name="Goodwin L."/>
            <person name="Pitluck S."/>
            <person name="Peters L."/>
            <person name="Kyrpides N."/>
            <person name="Mavromatis K."/>
            <person name="Ivanova N."/>
            <person name="Markowitz V."/>
            <person name="Cheng J.-F."/>
            <person name="Hugenholtz P."/>
            <person name="Woyke T."/>
            <person name="Wu D."/>
            <person name="Gronow S."/>
            <person name="Wellnitz S."/>
            <person name="Brambilla E."/>
            <person name="Klenk H.-P."/>
            <person name="Eisen J.A."/>
        </authorList>
    </citation>
    <scope>NUCLEOTIDE SEQUENCE [LARGE SCALE GENOMIC DNA]</scope>
    <source>
        <strain evidence="2 3">DSM 2985</strain>
    </source>
</reference>
<dbReference type="Proteomes" id="UP000003571">
    <property type="component" value="Unassembled WGS sequence"/>
</dbReference>
<accession>H7EMG4</accession>
<evidence type="ECO:0000313" key="2">
    <source>
        <dbReference type="EMBL" id="EIC01249.1"/>
    </source>
</evidence>
<evidence type="ECO:0000313" key="3">
    <source>
        <dbReference type="Proteomes" id="UP000003571"/>
    </source>
</evidence>
<gene>
    <name evidence="2" type="ORF">TresaDRAFT_0386</name>
</gene>
<evidence type="ECO:0000256" key="1">
    <source>
        <dbReference type="SAM" id="SignalP"/>
    </source>
</evidence>
<keyword evidence="3" id="KW-1185">Reference proteome</keyword>
<dbReference type="eggNOG" id="ENOG50343SE">
    <property type="taxonomic scope" value="Bacteria"/>
</dbReference>
<dbReference type="Gene3D" id="2.40.160.130">
    <property type="entry name" value="Capsule assembly protein Wzi"/>
    <property type="match status" value="1"/>
</dbReference>
<sequence length="547" mass="62286">MRKTILALASLLIPPLLSAQEALKSAEEEYYDFLSLTGQAERQTLGYRTLSDSEWTITDENHIWAGNNLGTKFTLWENETPAENRFANGIDQSVKVKIYGPEWFNSYNTAAPYGQNDGALWQGKGYNTSFTAGARLEAYGFELTFKPQVSYSQNKEFDLMDNSAYYTNKYAYIWGYGNNVGVDAPQRFGDSSFWTYDWGDTEVRWSWHTFTVGFGTQSIWLGPAWLNPLLHSNNAASYPKVDVGLRKTEIYMPFLGWNLGAIEGRIWTGYLTESNYFDEDSSNDHNMIHGLSMSYAPAFIPGLILTANRICLVKWRTSNLKYIIPIRENTYVGDNTGNGEDQKFSISADWVFPNVGFEAYGEIGYDDGEPFTPYPERTAVYTVGVKKIVPICQKNNLKGEVVFEWSNTEMSQDFQFQYPYSFCMHYQIPQGYTNRGQWLGSGTGYGGISIFTGFKLYHSRGSMLLFWRNQNTDNNYVYIQAIRTTTTSEERSGFRSIRSYGIFTDFYATKNVLLSGSFTIMGINDPLYGASTWMRGYYIQGGLKINL</sequence>
<evidence type="ECO:0008006" key="4">
    <source>
        <dbReference type="Google" id="ProtNLM"/>
    </source>
</evidence>
<keyword evidence="1" id="KW-0732">Signal</keyword>
<dbReference type="PATRIC" id="fig|907348.3.peg.2143"/>
<comment type="caution">
    <text evidence="2">The sequence shown here is derived from an EMBL/GenBank/DDBJ whole genome shotgun (WGS) entry which is preliminary data.</text>
</comment>
<organism evidence="2 3">
    <name type="scientific">Treponema saccharophilum DSM 2985</name>
    <dbReference type="NCBI Taxonomy" id="907348"/>
    <lineage>
        <taxon>Bacteria</taxon>
        <taxon>Pseudomonadati</taxon>
        <taxon>Spirochaetota</taxon>
        <taxon>Spirochaetia</taxon>
        <taxon>Spirochaetales</taxon>
        <taxon>Treponemataceae</taxon>
        <taxon>Treponema</taxon>
    </lineage>
</organism>
<dbReference type="InterPro" id="IPR038636">
    <property type="entry name" value="Wzi_sf"/>
</dbReference>
<protein>
    <recommendedName>
        <fullName evidence="4">Alginate export domain-containing protein</fullName>
    </recommendedName>
</protein>
<feature type="signal peptide" evidence="1">
    <location>
        <begin position="1"/>
        <end position="19"/>
    </location>
</feature>